<feature type="compositionally biased region" description="Basic and acidic residues" evidence="1">
    <location>
        <begin position="117"/>
        <end position="131"/>
    </location>
</feature>
<comment type="caution">
    <text evidence="2">The sequence shown here is derived from an EMBL/GenBank/DDBJ whole genome shotgun (WGS) entry which is preliminary data.</text>
</comment>
<keyword evidence="2" id="KW-0695">RNA-directed DNA polymerase</keyword>
<feature type="region of interest" description="Disordered" evidence="1">
    <location>
        <begin position="109"/>
        <end position="144"/>
    </location>
</feature>
<proteinExistence type="predicted"/>
<reference evidence="2" key="1">
    <citation type="journal article" date="2019" name="Sci. Rep.">
        <title>Draft genome of Tanacetum cinerariifolium, the natural source of mosquito coil.</title>
        <authorList>
            <person name="Yamashiro T."/>
            <person name="Shiraishi A."/>
            <person name="Satake H."/>
            <person name="Nakayama K."/>
        </authorList>
    </citation>
    <scope>NUCLEOTIDE SEQUENCE</scope>
</reference>
<dbReference type="EMBL" id="BKCJ010000701">
    <property type="protein sequence ID" value="GEU35529.1"/>
    <property type="molecule type" value="Genomic_DNA"/>
</dbReference>
<evidence type="ECO:0000256" key="1">
    <source>
        <dbReference type="SAM" id="MobiDB-lite"/>
    </source>
</evidence>
<keyword evidence="2" id="KW-0548">Nucleotidyltransferase</keyword>
<organism evidence="2">
    <name type="scientific">Tanacetum cinerariifolium</name>
    <name type="common">Dalmatian daisy</name>
    <name type="synonym">Chrysanthemum cinerariifolium</name>
    <dbReference type="NCBI Taxonomy" id="118510"/>
    <lineage>
        <taxon>Eukaryota</taxon>
        <taxon>Viridiplantae</taxon>
        <taxon>Streptophyta</taxon>
        <taxon>Embryophyta</taxon>
        <taxon>Tracheophyta</taxon>
        <taxon>Spermatophyta</taxon>
        <taxon>Magnoliopsida</taxon>
        <taxon>eudicotyledons</taxon>
        <taxon>Gunneridae</taxon>
        <taxon>Pentapetalae</taxon>
        <taxon>asterids</taxon>
        <taxon>campanulids</taxon>
        <taxon>Asterales</taxon>
        <taxon>Asteraceae</taxon>
        <taxon>Asteroideae</taxon>
        <taxon>Anthemideae</taxon>
        <taxon>Anthemidinae</taxon>
        <taxon>Tanacetum</taxon>
    </lineage>
</organism>
<name>A0A6L2JFI2_TANCI</name>
<dbReference type="AlphaFoldDB" id="A0A6L2JFI2"/>
<gene>
    <name evidence="2" type="ORF">Tci_007507</name>
</gene>
<keyword evidence="2" id="KW-0808">Transferase</keyword>
<sequence length="158" mass="18484">MTNMIVTTPMNVIGTPVTNTVVNHAERQEKFNGLNFKRWQQKMFFYLRTLNLVRFLNETAPQVEPPREGSAPELVKRETDTRVMCTVDALKHSKTLCAITEIGKSSRIDDEVVQDQRQQDDNDLQDERQDQPNEEEVEPRRSKRARTRNRLDLILFLL</sequence>
<evidence type="ECO:0000313" key="2">
    <source>
        <dbReference type="EMBL" id="GEU35529.1"/>
    </source>
</evidence>
<accession>A0A6L2JFI2</accession>
<protein>
    <submittedName>
        <fullName evidence="2">Putative EF-hand domain pair, reverse transcriptase, RNA-dependent DNA polymerase</fullName>
    </submittedName>
</protein>
<dbReference type="GO" id="GO:0003964">
    <property type="term" value="F:RNA-directed DNA polymerase activity"/>
    <property type="evidence" value="ECO:0007669"/>
    <property type="project" value="UniProtKB-KW"/>
</dbReference>